<dbReference type="RefSeq" id="WP_302041177.1">
    <property type="nucleotide sequence ID" value="NZ_JAUKPO010000029.1"/>
</dbReference>
<evidence type="ECO:0000256" key="5">
    <source>
        <dbReference type="SAM" id="Phobius"/>
    </source>
</evidence>
<feature type="repeat" description="WD" evidence="3">
    <location>
        <begin position="867"/>
        <end position="908"/>
    </location>
</feature>
<evidence type="ECO:0000259" key="6">
    <source>
        <dbReference type="Pfam" id="PF20703"/>
    </source>
</evidence>
<dbReference type="InterPro" id="IPR050505">
    <property type="entry name" value="WDR55/POC1"/>
</dbReference>
<dbReference type="EMBL" id="JAUKPO010000029">
    <property type="protein sequence ID" value="MDO1450376.1"/>
    <property type="molecule type" value="Genomic_DNA"/>
</dbReference>
<feature type="region of interest" description="Disordered" evidence="4">
    <location>
        <begin position="550"/>
        <end position="575"/>
    </location>
</feature>
<dbReference type="SUPFAM" id="SSF50978">
    <property type="entry name" value="WD40 repeat-like"/>
    <property type="match status" value="1"/>
</dbReference>
<keyword evidence="2" id="KW-0677">Repeat</keyword>
<sequence length="1035" mass="116454">MNIENQPVATGQKIYNPFPGLRPFGIHESHLFFGREEQTREVLLKLLQSRFVAIVGPSGSGKSSFIYSGLLPGLQNSHYNDLDSPWEFIIARPGNAPLENLAAALLKAEAGLSDSENPALRFQSILTSLQTQPSALGDFFSRQAYAGKNILVLLDQFEELFRHQFHLLPSEAENSDLVLPSEILIALLIQALKSTPSIYVVLSMRSDFIGECAHFPDLTRKINESHYLIPQMTLEQKRKAILGPVSVGGGQMAPRLVERLLNDLGNNPDQLPILQHALMRTWNYWIASRENGEPLDFKHYEAIGRMDEALSQHADEAFDELTDGQKKICENLFKALTDKGGDISGIRRPTKLAEIATITDSTEAEIFAVIDKFRQPGRALLTPLAGTPLVSDTIVDISHESLMRIWLRLKKWVEEEEEAVQMYLRLAEASAKYQIGQAALLRPPDLQLALNWQQKQKPTLAWAQRYNPAFERVIAYLDYSKVAYETEQRTKEILQKKALRRARLVALILGLFAVITVGFLIFAVTQQIKAREQAEIARFNEKQAKEKTALALSSERNAREQKEIAEQQRAEAHRQEAIAKENEKLAQQERLKAEASEKEARKQQMIAYEQQFRAEANEKLAKEQSNIAIREKNNAYNARLLSIAQAMSVKSLQVLDKDLKLLTAGQAYQFNQTYGGKEDDPYIYEGLYFALKKSREESYNNLKGHSDNVRALASTKSDKAVYSAGSDGKIIRWNTLEKEKSHVVLADQKGLIHHTLALSSTNQTLAAGGDYPFIHLFDLQKNGYPVQKVKVPVQAVWFLSYINNNQGIVFADSANVYFYNLQSFSKVYTTTSKINAIAVNPLDNQLAIGNEAGEIRLLNLSNTASQVLQIKDPVTALSFSNKGSLLAVGDAKGMMRIWNLKTKDFEVVLTGHSARIINIKFSWDDKKIASGSWDKTVRLWNTAAWNNLPIVLKDHTDWVWSISFRSDGEAILAGCRDSFVRVWPTNAKTMADILCDKTKRNMSKQEWEQFVAPVDDISYEKTCPELSSGEGMQSK</sequence>
<dbReference type="Pfam" id="PF20703">
    <property type="entry name" value="nSTAND1"/>
    <property type="match status" value="1"/>
</dbReference>
<dbReference type="Gene3D" id="3.40.50.300">
    <property type="entry name" value="P-loop containing nucleotide triphosphate hydrolases"/>
    <property type="match status" value="1"/>
</dbReference>
<evidence type="ECO:0000256" key="4">
    <source>
        <dbReference type="SAM" id="MobiDB-lite"/>
    </source>
</evidence>
<name>A0ABT8RE31_9BACT</name>
<feature type="compositionally biased region" description="Basic and acidic residues" evidence="4">
    <location>
        <begin position="556"/>
        <end position="575"/>
    </location>
</feature>
<dbReference type="PANTHER" id="PTHR44019:SF8">
    <property type="entry name" value="POC1 CENTRIOLAR PROTEIN HOMOLOG"/>
    <property type="match status" value="1"/>
</dbReference>
<dbReference type="InterPro" id="IPR027417">
    <property type="entry name" value="P-loop_NTPase"/>
</dbReference>
<dbReference type="Pfam" id="PF00400">
    <property type="entry name" value="WD40"/>
    <property type="match status" value="4"/>
</dbReference>
<feature type="repeat" description="WD" evidence="3">
    <location>
        <begin position="702"/>
        <end position="743"/>
    </location>
</feature>
<keyword evidence="5" id="KW-0812">Transmembrane</keyword>
<feature type="repeat" description="WD" evidence="3">
    <location>
        <begin position="909"/>
        <end position="941"/>
    </location>
</feature>
<dbReference type="PROSITE" id="PS50294">
    <property type="entry name" value="WD_REPEATS_REGION"/>
    <property type="match status" value="3"/>
</dbReference>
<dbReference type="SMART" id="SM00320">
    <property type="entry name" value="WD40"/>
    <property type="match status" value="5"/>
</dbReference>
<evidence type="ECO:0000313" key="8">
    <source>
        <dbReference type="Proteomes" id="UP001168528"/>
    </source>
</evidence>
<dbReference type="PROSITE" id="PS50082">
    <property type="entry name" value="WD_REPEATS_2"/>
    <property type="match status" value="4"/>
</dbReference>
<evidence type="ECO:0000256" key="2">
    <source>
        <dbReference type="ARBA" id="ARBA00022737"/>
    </source>
</evidence>
<proteinExistence type="predicted"/>
<feature type="transmembrane region" description="Helical" evidence="5">
    <location>
        <begin position="504"/>
        <end position="524"/>
    </location>
</feature>
<dbReference type="InterPro" id="IPR015943">
    <property type="entry name" value="WD40/YVTN_repeat-like_dom_sf"/>
</dbReference>
<evidence type="ECO:0000256" key="3">
    <source>
        <dbReference type="PROSITE-ProRule" id="PRU00221"/>
    </source>
</evidence>
<gene>
    <name evidence="7" type="ORF">Q0590_29140</name>
</gene>
<dbReference type="InterPro" id="IPR001680">
    <property type="entry name" value="WD40_rpt"/>
</dbReference>
<comment type="caution">
    <text evidence="7">The sequence shown here is derived from an EMBL/GenBank/DDBJ whole genome shotgun (WGS) entry which is preliminary data.</text>
</comment>
<keyword evidence="5" id="KW-0472">Membrane</keyword>
<protein>
    <recommendedName>
        <fullName evidence="6">Novel STAND NTPase 1 domain-containing protein</fullName>
    </recommendedName>
</protein>
<accession>A0ABT8RE31</accession>
<feature type="domain" description="Novel STAND NTPase 1" evidence="6">
    <location>
        <begin position="17"/>
        <end position="434"/>
    </location>
</feature>
<keyword evidence="5" id="KW-1133">Transmembrane helix</keyword>
<evidence type="ECO:0000313" key="7">
    <source>
        <dbReference type="EMBL" id="MDO1450376.1"/>
    </source>
</evidence>
<dbReference type="Gene3D" id="2.130.10.10">
    <property type="entry name" value="YVTN repeat-like/Quinoprotein amine dehydrogenase"/>
    <property type="match status" value="2"/>
</dbReference>
<dbReference type="InterPro" id="IPR049052">
    <property type="entry name" value="nSTAND1"/>
</dbReference>
<evidence type="ECO:0000256" key="1">
    <source>
        <dbReference type="ARBA" id="ARBA00022574"/>
    </source>
</evidence>
<dbReference type="PANTHER" id="PTHR44019">
    <property type="entry name" value="WD REPEAT-CONTAINING PROTEIN 55"/>
    <property type="match status" value="1"/>
</dbReference>
<organism evidence="7 8">
    <name type="scientific">Rhodocytophaga aerolata</name>
    <dbReference type="NCBI Taxonomy" id="455078"/>
    <lineage>
        <taxon>Bacteria</taxon>
        <taxon>Pseudomonadati</taxon>
        <taxon>Bacteroidota</taxon>
        <taxon>Cytophagia</taxon>
        <taxon>Cytophagales</taxon>
        <taxon>Rhodocytophagaceae</taxon>
        <taxon>Rhodocytophaga</taxon>
    </lineage>
</organism>
<keyword evidence="1 3" id="KW-0853">WD repeat</keyword>
<dbReference type="Proteomes" id="UP001168528">
    <property type="component" value="Unassembled WGS sequence"/>
</dbReference>
<dbReference type="InterPro" id="IPR036322">
    <property type="entry name" value="WD40_repeat_dom_sf"/>
</dbReference>
<dbReference type="SUPFAM" id="SSF52540">
    <property type="entry name" value="P-loop containing nucleoside triphosphate hydrolases"/>
    <property type="match status" value="1"/>
</dbReference>
<reference evidence="7" key="1">
    <citation type="submission" date="2023-07" db="EMBL/GenBank/DDBJ databases">
        <title>The genome sequence of Rhodocytophaga aerolata KACC 12507.</title>
        <authorList>
            <person name="Zhang X."/>
        </authorList>
    </citation>
    <scope>NUCLEOTIDE SEQUENCE</scope>
    <source>
        <strain evidence="7">KACC 12507</strain>
    </source>
</reference>
<keyword evidence="8" id="KW-1185">Reference proteome</keyword>
<feature type="repeat" description="WD" evidence="3">
    <location>
        <begin position="952"/>
        <end position="983"/>
    </location>
</feature>